<accession>A0A819ZCH1</accession>
<dbReference type="EMBL" id="CAJOAY010000524">
    <property type="protein sequence ID" value="CAF3684385.1"/>
    <property type="molecule type" value="Genomic_DNA"/>
</dbReference>
<dbReference type="Pfam" id="PF00078">
    <property type="entry name" value="RVT_1"/>
    <property type="match status" value="1"/>
</dbReference>
<gene>
    <name evidence="3" type="ORF">IZO911_LOCUS39084</name>
    <name evidence="5" type="ORF">KXQ929_LOCUS38134</name>
    <name evidence="4" type="ORF">OKA104_LOCUS11353</name>
    <name evidence="2" type="ORF">VCS650_LOCUS25825</name>
</gene>
<evidence type="ECO:0000313" key="5">
    <source>
        <dbReference type="EMBL" id="CAF4166577.1"/>
    </source>
</evidence>
<evidence type="ECO:0000313" key="2">
    <source>
        <dbReference type="EMBL" id="CAF1204451.1"/>
    </source>
</evidence>
<evidence type="ECO:0000259" key="1">
    <source>
        <dbReference type="Pfam" id="PF00078"/>
    </source>
</evidence>
<dbReference type="OrthoDB" id="9902985at2759"/>
<dbReference type="Proteomes" id="UP000663881">
    <property type="component" value="Unassembled WGS sequence"/>
</dbReference>
<feature type="domain" description="Reverse transcriptase" evidence="1">
    <location>
        <begin position="17"/>
        <end position="154"/>
    </location>
</feature>
<organism evidence="5 6">
    <name type="scientific">Adineta steineri</name>
    <dbReference type="NCBI Taxonomy" id="433720"/>
    <lineage>
        <taxon>Eukaryota</taxon>
        <taxon>Metazoa</taxon>
        <taxon>Spiralia</taxon>
        <taxon>Gnathifera</taxon>
        <taxon>Rotifera</taxon>
        <taxon>Eurotatoria</taxon>
        <taxon>Bdelloidea</taxon>
        <taxon>Adinetida</taxon>
        <taxon>Adinetidae</taxon>
        <taxon>Adineta</taxon>
    </lineage>
</organism>
<dbReference type="InterPro" id="IPR000477">
    <property type="entry name" value="RT_dom"/>
</dbReference>
<comment type="caution">
    <text evidence="5">The sequence shown here is derived from an EMBL/GenBank/DDBJ whole genome shotgun (WGS) entry which is preliminary data.</text>
</comment>
<dbReference type="PANTHER" id="PTHR31635:SF196">
    <property type="entry name" value="REVERSE TRANSCRIPTASE DOMAIN-CONTAINING PROTEIN-RELATED"/>
    <property type="match status" value="1"/>
</dbReference>
<dbReference type="Proteomes" id="UP000663891">
    <property type="component" value="Unassembled WGS sequence"/>
</dbReference>
<reference evidence="5" key="1">
    <citation type="submission" date="2021-02" db="EMBL/GenBank/DDBJ databases">
        <authorList>
            <person name="Nowell W R."/>
        </authorList>
    </citation>
    <scope>NUCLEOTIDE SEQUENCE</scope>
</reference>
<dbReference type="EMBL" id="CAJNON010000337">
    <property type="protein sequence ID" value="CAF1204451.1"/>
    <property type="molecule type" value="Genomic_DNA"/>
</dbReference>
<dbReference type="EMBL" id="CAJNOE010001147">
    <property type="protein sequence ID" value="CAF1393380.1"/>
    <property type="molecule type" value="Genomic_DNA"/>
</dbReference>
<dbReference type="AlphaFoldDB" id="A0A819ZCH1"/>
<evidence type="ECO:0000313" key="4">
    <source>
        <dbReference type="EMBL" id="CAF3684385.1"/>
    </source>
</evidence>
<dbReference type="Proteomes" id="UP000663860">
    <property type="component" value="Unassembled WGS sequence"/>
</dbReference>
<proteinExistence type="predicted"/>
<dbReference type="EMBL" id="CAJOBB010006637">
    <property type="protein sequence ID" value="CAF4166577.1"/>
    <property type="molecule type" value="Genomic_DNA"/>
</dbReference>
<sequence>MRNNILWIRSIKEHQQCIRNPIALVFWDQEKASDRINHRYLVRNIQAFGFGFQFIQWVSLLYGNGSFRIKINNSLSKLSRFNVGVRQGCSLSGALFLISIEPLLHRIRMNRSLSGIFHLGGQFQIIRKIALGNNDAEQIRIKAVVYADDGTTLARNWLPPPPPPPPSPPLFEARVRINSKDKYYQITTWILVPN</sequence>
<evidence type="ECO:0000313" key="3">
    <source>
        <dbReference type="EMBL" id="CAF1393380.1"/>
    </source>
</evidence>
<evidence type="ECO:0000313" key="6">
    <source>
        <dbReference type="Proteomes" id="UP000663868"/>
    </source>
</evidence>
<name>A0A819ZCH1_9BILA</name>
<protein>
    <recommendedName>
        <fullName evidence="1">Reverse transcriptase domain-containing protein</fullName>
    </recommendedName>
</protein>
<dbReference type="Proteomes" id="UP000663868">
    <property type="component" value="Unassembled WGS sequence"/>
</dbReference>
<dbReference type="PANTHER" id="PTHR31635">
    <property type="entry name" value="REVERSE TRANSCRIPTASE DOMAIN-CONTAINING PROTEIN-RELATED"/>
    <property type="match status" value="1"/>
</dbReference>